<comment type="caution">
    <text evidence="3">The sequence shown here is derived from an EMBL/GenBank/DDBJ whole genome shotgun (WGS) entry which is preliminary data.</text>
</comment>
<feature type="compositionally biased region" description="Basic and acidic residues" evidence="1">
    <location>
        <begin position="103"/>
        <end position="126"/>
    </location>
</feature>
<feature type="region of interest" description="Disordered" evidence="1">
    <location>
        <begin position="64"/>
        <end position="127"/>
    </location>
</feature>
<evidence type="ECO:0000256" key="2">
    <source>
        <dbReference type="SAM" id="SignalP"/>
    </source>
</evidence>
<evidence type="ECO:0000256" key="1">
    <source>
        <dbReference type="SAM" id="MobiDB-lite"/>
    </source>
</evidence>
<gene>
    <name evidence="3" type="ORF">EVAR_3708_1</name>
</gene>
<evidence type="ECO:0000313" key="3">
    <source>
        <dbReference type="EMBL" id="GBP04770.1"/>
    </source>
</evidence>
<protein>
    <submittedName>
        <fullName evidence="3">Uncharacterized protein</fullName>
    </submittedName>
</protein>
<keyword evidence="2" id="KW-0732">Signal</keyword>
<feature type="chain" id="PRO_5020025412" evidence="2">
    <location>
        <begin position="20"/>
        <end position="150"/>
    </location>
</feature>
<accession>A0A4C1SU84</accession>
<organism evidence="3 4">
    <name type="scientific">Eumeta variegata</name>
    <name type="common">Bagworm moth</name>
    <name type="synonym">Eumeta japonica</name>
    <dbReference type="NCBI Taxonomy" id="151549"/>
    <lineage>
        <taxon>Eukaryota</taxon>
        <taxon>Metazoa</taxon>
        <taxon>Ecdysozoa</taxon>
        <taxon>Arthropoda</taxon>
        <taxon>Hexapoda</taxon>
        <taxon>Insecta</taxon>
        <taxon>Pterygota</taxon>
        <taxon>Neoptera</taxon>
        <taxon>Endopterygota</taxon>
        <taxon>Lepidoptera</taxon>
        <taxon>Glossata</taxon>
        <taxon>Ditrysia</taxon>
        <taxon>Tineoidea</taxon>
        <taxon>Psychidae</taxon>
        <taxon>Oiketicinae</taxon>
        <taxon>Eumeta</taxon>
    </lineage>
</organism>
<dbReference type="Proteomes" id="UP000299102">
    <property type="component" value="Unassembled WGS sequence"/>
</dbReference>
<proteinExistence type="predicted"/>
<name>A0A4C1SU84_EUMVA</name>
<feature type="compositionally biased region" description="Acidic residues" evidence="1">
    <location>
        <begin position="69"/>
        <end position="78"/>
    </location>
</feature>
<feature type="signal peptide" evidence="2">
    <location>
        <begin position="1"/>
        <end position="19"/>
    </location>
</feature>
<keyword evidence="4" id="KW-1185">Reference proteome</keyword>
<dbReference type="AlphaFoldDB" id="A0A4C1SU84"/>
<evidence type="ECO:0000313" key="4">
    <source>
        <dbReference type="Proteomes" id="UP000299102"/>
    </source>
</evidence>
<reference evidence="3 4" key="1">
    <citation type="journal article" date="2019" name="Commun. Biol.">
        <title>The bagworm genome reveals a unique fibroin gene that provides high tensile strength.</title>
        <authorList>
            <person name="Kono N."/>
            <person name="Nakamura H."/>
            <person name="Ohtoshi R."/>
            <person name="Tomita M."/>
            <person name="Numata K."/>
            <person name="Arakawa K."/>
        </authorList>
    </citation>
    <scope>NUCLEOTIDE SEQUENCE [LARGE SCALE GENOMIC DNA]</scope>
</reference>
<feature type="compositionally biased region" description="Acidic residues" evidence="1">
    <location>
        <begin position="87"/>
        <end position="102"/>
    </location>
</feature>
<dbReference type="EMBL" id="BGZK01000015">
    <property type="protein sequence ID" value="GBP04770.1"/>
    <property type="molecule type" value="Genomic_DNA"/>
</dbReference>
<sequence>MDSKVVIVLCALAVAGVQSRPNRCLCPEDDVEQDLKALWEYLGSNTEPALPGELSPWIKCAKCDKNDSNDLEEAPEEVEDRKKREETEDEDDFSSEYDTDETEHEKDVDAPQENVEMKNEEKRETHLNVNCAADQTRAGIWCVDKAAFML</sequence>